<feature type="non-terminal residue" evidence="2">
    <location>
        <position position="475"/>
    </location>
</feature>
<evidence type="ECO:0000313" key="2">
    <source>
        <dbReference type="EMBL" id="CAA9259082.1"/>
    </source>
</evidence>
<organism evidence="2">
    <name type="scientific">uncultured Mycobacteriales bacterium</name>
    <dbReference type="NCBI Taxonomy" id="581187"/>
    <lineage>
        <taxon>Bacteria</taxon>
        <taxon>Bacillati</taxon>
        <taxon>Actinomycetota</taxon>
        <taxon>Actinomycetes</taxon>
        <taxon>Mycobacteriales</taxon>
        <taxon>environmental samples</taxon>
    </lineage>
</organism>
<feature type="compositionally biased region" description="Basic residues" evidence="1">
    <location>
        <begin position="1"/>
        <end position="19"/>
    </location>
</feature>
<feature type="region of interest" description="Disordered" evidence="1">
    <location>
        <begin position="421"/>
        <end position="475"/>
    </location>
</feature>
<name>A0A6J4IRX5_9ACTN</name>
<feature type="compositionally biased region" description="Basic residues" evidence="1">
    <location>
        <begin position="385"/>
        <end position="400"/>
    </location>
</feature>
<accession>A0A6J4IRX5</accession>
<proteinExistence type="predicted"/>
<reference evidence="2" key="1">
    <citation type="submission" date="2020-02" db="EMBL/GenBank/DDBJ databases">
        <authorList>
            <person name="Meier V. D."/>
        </authorList>
    </citation>
    <scope>NUCLEOTIDE SEQUENCE</scope>
    <source>
        <strain evidence="2">AVDCRST_MAG41</strain>
    </source>
</reference>
<evidence type="ECO:0000256" key="1">
    <source>
        <dbReference type="SAM" id="MobiDB-lite"/>
    </source>
</evidence>
<feature type="compositionally biased region" description="Basic residues" evidence="1">
    <location>
        <begin position="30"/>
        <end position="47"/>
    </location>
</feature>
<feature type="compositionally biased region" description="Basic and acidic residues" evidence="1">
    <location>
        <begin position="461"/>
        <end position="475"/>
    </location>
</feature>
<feature type="compositionally biased region" description="Basic residues" evidence="1">
    <location>
        <begin position="186"/>
        <end position="221"/>
    </location>
</feature>
<dbReference type="AlphaFoldDB" id="A0A6J4IRX5"/>
<feature type="region of interest" description="Disordered" evidence="1">
    <location>
        <begin position="1"/>
        <end position="260"/>
    </location>
</feature>
<sequence length="475" mass="53173">EGPRPGGRRRLPRLRRAGQRHPAGLLHADLHRHRRPPRHRRRRRQLVRGRAADRLRAPRPAAGPARRPRRAQEGAAAVDRRDRGRLVAARPRPGVHDLPDRLGAAGRVRHLAAAGDRDHPPPHRRHRPPVAADPARGRGPGRRARARRDRRRPHLRRPRRGHVDEPPADAARGRRHPLPGRDLGRGRGRPRRGHRRLRLDRAGVRHRRPRPGHGRAGRHPAGRADQPAGVGVGPGRPRHPGAVRAARGGAAGPDRRRTPAALAGPVAGAADRVPVRHVRARRPDPPVDVRPHRPGRRRLRPRCRRGFRLHPHRRLRRVPRDRCAHAAADVPPARPAHRDGRLLPARRPRVRAVAALPRHHRPGAAQHGRRRARLRRAGRGPPGGRRGRRAPGAHRVRHRHDQRDQDRRRCARLGGLRDRPDLDRLARRTGGGAGPALRLPHRLVDLRGRRPAGRPGPAGDAEARAGALRDRPGRL</sequence>
<feature type="region of interest" description="Disordered" evidence="1">
    <location>
        <begin position="356"/>
        <end position="409"/>
    </location>
</feature>
<feature type="compositionally biased region" description="Basic residues" evidence="1">
    <location>
        <begin position="357"/>
        <end position="378"/>
    </location>
</feature>
<gene>
    <name evidence="2" type="ORF">AVDCRST_MAG41-2942</name>
</gene>
<feature type="non-terminal residue" evidence="2">
    <location>
        <position position="1"/>
    </location>
</feature>
<feature type="compositionally biased region" description="Basic residues" evidence="1">
    <location>
        <begin position="139"/>
        <end position="160"/>
    </location>
</feature>
<protein>
    <submittedName>
        <fullName evidence="2">Membrane transport protein</fullName>
    </submittedName>
</protein>
<dbReference type="EMBL" id="CADCTP010000212">
    <property type="protein sequence ID" value="CAA9259082.1"/>
    <property type="molecule type" value="Genomic_DNA"/>
</dbReference>